<dbReference type="Pfam" id="PF00106">
    <property type="entry name" value="adh_short"/>
    <property type="match status" value="1"/>
</dbReference>
<keyword evidence="2" id="KW-0560">Oxidoreductase</keyword>
<reference evidence="5" key="1">
    <citation type="submission" date="2016-10" db="EMBL/GenBank/DDBJ databases">
        <authorList>
            <person name="Varghese N."/>
            <person name="Submissions S."/>
        </authorList>
    </citation>
    <scope>NUCLEOTIDE SEQUENCE [LARGE SCALE GENOMIC DNA]</scope>
    <source>
        <strain evidence="5">CGMCC 1.10223</strain>
    </source>
</reference>
<sequence length="253" mass="27343">MKLTGNTIFITGGGSGIGRALAEALHNLGNKVIISGRRKERLEEVLSANPGMSSVELDIQDLSSIEATAKQLIRDFPDLNVLFNNAGIMLFDEAAGVINEEVLVSTVSTNLLGPIRMTSSLIEHLKSKEEAVIINTTSAVGFVPYAATAVYSATKAALHSYTLSQRYLFKDTTVKVLEIIPPGVQTELMTDLSDNPHAMPLEAFIEETIRLLGTDAEEVLVEQAKMIRDNQGPNEGAFVMQLNDMATQAATDH</sequence>
<protein>
    <submittedName>
        <fullName evidence="4">Uncharacterized oxidoreductase</fullName>
    </submittedName>
</protein>
<dbReference type="RefSeq" id="WP_046232317.1">
    <property type="nucleotide sequence ID" value="NZ_FONN01000012.1"/>
</dbReference>
<dbReference type="EMBL" id="FONN01000012">
    <property type="protein sequence ID" value="SFF03959.1"/>
    <property type="molecule type" value="Genomic_DNA"/>
</dbReference>
<name>A0A1I2FGB5_9BACL</name>
<dbReference type="SUPFAM" id="SSF51735">
    <property type="entry name" value="NAD(P)-binding Rossmann-fold domains"/>
    <property type="match status" value="1"/>
</dbReference>
<dbReference type="Proteomes" id="UP000183410">
    <property type="component" value="Unassembled WGS sequence"/>
</dbReference>
<dbReference type="AlphaFoldDB" id="A0A1I2FGB5"/>
<dbReference type="GO" id="GO:0016491">
    <property type="term" value="F:oxidoreductase activity"/>
    <property type="evidence" value="ECO:0007669"/>
    <property type="project" value="UniProtKB-KW"/>
</dbReference>
<evidence type="ECO:0000313" key="5">
    <source>
        <dbReference type="Proteomes" id="UP000183410"/>
    </source>
</evidence>
<dbReference type="PANTHER" id="PTHR44169">
    <property type="entry name" value="NADPH-DEPENDENT 1-ACYLDIHYDROXYACETONE PHOSPHATE REDUCTASE"/>
    <property type="match status" value="1"/>
</dbReference>
<dbReference type="PROSITE" id="PS00061">
    <property type="entry name" value="ADH_SHORT"/>
    <property type="match status" value="1"/>
</dbReference>
<dbReference type="InterPro" id="IPR020904">
    <property type="entry name" value="Sc_DH/Rdtase_CS"/>
</dbReference>
<dbReference type="PRINTS" id="PR00080">
    <property type="entry name" value="SDRFAMILY"/>
</dbReference>
<keyword evidence="5" id="KW-1185">Reference proteome</keyword>
<dbReference type="PRINTS" id="PR00081">
    <property type="entry name" value="GDHRDH"/>
</dbReference>
<proteinExistence type="inferred from homology"/>
<dbReference type="PANTHER" id="PTHR44169:SF6">
    <property type="entry name" value="NADPH-DEPENDENT 1-ACYLDIHYDROXYACETONE PHOSPHATE REDUCTASE"/>
    <property type="match status" value="1"/>
</dbReference>
<evidence type="ECO:0000256" key="2">
    <source>
        <dbReference type="ARBA" id="ARBA00023002"/>
    </source>
</evidence>
<comment type="similarity">
    <text evidence="1 3">Belongs to the short-chain dehydrogenases/reductases (SDR) family.</text>
</comment>
<evidence type="ECO:0000256" key="3">
    <source>
        <dbReference type="RuleBase" id="RU000363"/>
    </source>
</evidence>
<organism evidence="4 5">
    <name type="scientific">Paenibacillus algorifonticola</name>
    <dbReference type="NCBI Taxonomy" id="684063"/>
    <lineage>
        <taxon>Bacteria</taxon>
        <taxon>Bacillati</taxon>
        <taxon>Bacillota</taxon>
        <taxon>Bacilli</taxon>
        <taxon>Bacillales</taxon>
        <taxon>Paenibacillaceae</taxon>
        <taxon>Paenibacillus</taxon>
    </lineage>
</organism>
<gene>
    <name evidence="4" type="ORF">SAMN04487969_11226</name>
</gene>
<dbReference type="OrthoDB" id="9810734at2"/>
<evidence type="ECO:0000313" key="4">
    <source>
        <dbReference type="EMBL" id="SFF03959.1"/>
    </source>
</evidence>
<accession>A0A1I2FGB5</accession>
<evidence type="ECO:0000256" key="1">
    <source>
        <dbReference type="ARBA" id="ARBA00006484"/>
    </source>
</evidence>
<dbReference type="Gene3D" id="3.40.50.720">
    <property type="entry name" value="NAD(P)-binding Rossmann-like Domain"/>
    <property type="match status" value="1"/>
</dbReference>
<dbReference type="InterPro" id="IPR002347">
    <property type="entry name" value="SDR_fam"/>
</dbReference>
<dbReference type="InterPro" id="IPR036291">
    <property type="entry name" value="NAD(P)-bd_dom_sf"/>
</dbReference>